<accession>A0AAW1HDL6</accession>
<sequence length="250" mass="27779">MESLVNKRVRLQNKFSKSFLIACNDRQSVQHVSLDNTKPKPEDSVWVIKSKNRGKSVRLKSVYGKFLGSSPSKGLTICQVNKTAEGCHSWWVLEDVDNSALTSVRIGIRRNDRGAYLYGEPNSPSVMLGKADFSWWSSWLAPELLFQWDLEIAETPTPTLTLALTQTPTPKPTAIDGIPTSGCIYQIHQLNVRNIVRKSDGMPGSLFPIGNYDVNTGRNVNGSGTQIVGGVTIENHIDHMVNRTIVRRDA</sequence>
<gene>
    <name evidence="1" type="ORF">RND81_12G215800</name>
</gene>
<proteinExistence type="predicted"/>
<dbReference type="AlphaFoldDB" id="A0AAW1HDL6"/>
<comment type="caution">
    <text evidence="1">The sequence shown here is derived from an EMBL/GenBank/DDBJ whole genome shotgun (WGS) entry which is preliminary data.</text>
</comment>
<dbReference type="SUPFAM" id="SSF50405">
    <property type="entry name" value="Actin-crosslinking proteins"/>
    <property type="match status" value="1"/>
</dbReference>
<dbReference type="EMBL" id="JBDFQZ010000012">
    <property type="protein sequence ID" value="KAK9674170.1"/>
    <property type="molecule type" value="Genomic_DNA"/>
</dbReference>
<keyword evidence="2" id="KW-1185">Reference proteome</keyword>
<dbReference type="CDD" id="cd23432">
    <property type="entry name" value="beta-trefoil_Ricin_EndoBetaGal-like"/>
    <property type="match status" value="1"/>
</dbReference>
<protein>
    <submittedName>
        <fullName evidence="1">Uncharacterized protein</fullName>
    </submittedName>
</protein>
<dbReference type="Gene3D" id="2.80.10.50">
    <property type="match status" value="1"/>
</dbReference>
<name>A0AAW1HDL6_SAPOF</name>
<evidence type="ECO:0000313" key="2">
    <source>
        <dbReference type="Proteomes" id="UP001443914"/>
    </source>
</evidence>
<dbReference type="Proteomes" id="UP001443914">
    <property type="component" value="Unassembled WGS sequence"/>
</dbReference>
<dbReference type="InterPro" id="IPR008999">
    <property type="entry name" value="Actin-crosslinking"/>
</dbReference>
<evidence type="ECO:0000313" key="1">
    <source>
        <dbReference type="EMBL" id="KAK9674170.1"/>
    </source>
</evidence>
<reference evidence="1" key="1">
    <citation type="submission" date="2024-03" db="EMBL/GenBank/DDBJ databases">
        <title>WGS assembly of Saponaria officinalis var. Norfolk2.</title>
        <authorList>
            <person name="Jenkins J."/>
            <person name="Shu S."/>
            <person name="Grimwood J."/>
            <person name="Barry K."/>
            <person name="Goodstein D."/>
            <person name="Schmutz J."/>
            <person name="Leebens-Mack J."/>
            <person name="Osbourn A."/>
        </authorList>
    </citation>
    <scope>NUCLEOTIDE SEQUENCE [LARGE SCALE GENOMIC DNA]</scope>
    <source>
        <strain evidence="1">JIC</strain>
    </source>
</reference>
<organism evidence="1 2">
    <name type="scientific">Saponaria officinalis</name>
    <name type="common">Common soapwort</name>
    <name type="synonym">Lychnis saponaria</name>
    <dbReference type="NCBI Taxonomy" id="3572"/>
    <lineage>
        <taxon>Eukaryota</taxon>
        <taxon>Viridiplantae</taxon>
        <taxon>Streptophyta</taxon>
        <taxon>Embryophyta</taxon>
        <taxon>Tracheophyta</taxon>
        <taxon>Spermatophyta</taxon>
        <taxon>Magnoliopsida</taxon>
        <taxon>eudicotyledons</taxon>
        <taxon>Gunneridae</taxon>
        <taxon>Pentapetalae</taxon>
        <taxon>Caryophyllales</taxon>
        <taxon>Caryophyllaceae</taxon>
        <taxon>Caryophylleae</taxon>
        <taxon>Saponaria</taxon>
    </lineage>
</organism>